<dbReference type="Pfam" id="PF03321">
    <property type="entry name" value="GH3"/>
    <property type="match status" value="1"/>
</dbReference>
<organism evidence="1 2">
    <name type="scientific">Gossypium harknessii</name>
    <dbReference type="NCBI Taxonomy" id="34285"/>
    <lineage>
        <taxon>Eukaryota</taxon>
        <taxon>Viridiplantae</taxon>
        <taxon>Streptophyta</taxon>
        <taxon>Embryophyta</taxon>
        <taxon>Tracheophyta</taxon>
        <taxon>Spermatophyta</taxon>
        <taxon>Magnoliopsida</taxon>
        <taxon>eudicotyledons</taxon>
        <taxon>Gunneridae</taxon>
        <taxon>Pentapetalae</taxon>
        <taxon>rosids</taxon>
        <taxon>malvids</taxon>
        <taxon>Malvales</taxon>
        <taxon>Malvaceae</taxon>
        <taxon>Malvoideae</taxon>
        <taxon>Gossypium</taxon>
    </lineage>
</organism>
<name>A0A7J9H277_9ROSI</name>
<accession>A0A7J9H277</accession>
<protein>
    <recommendedName>
        <fullName evidence="3">GH3 auxin-responsive promoter</fullName>
    </recommendedName>
</protein>
<dbReference type="GO" id="GO:0005737">
    <property type="term" value="C:cytoplasm"/>
    <property type="evidence" value="ECO:0007669"/>
    <property type="project" value="TreeGrafter"/>
</dbReference>
<comment type="caution">
    <text evidence="1">The sequence shown here is derived from an EMBL/GenBank/DDBJ whole genome shotgun (WGS) entry which is preliminary data.</text>
</comment>
<dbReference type="PANTHER" id="PTHR31901:SF95">
    <property type="entry name" value="INDOLE-3-ACETIC ACID-AMIDO SYNTHETASE GH3.17-LIKE"/>
    <property type="match status" value="1"/>
</dbReference>
<reference evidence="1 2" key="1">
    <citation type="journal article" date="2019" name="Genome Biol. Evol.">
        <title>Insights into the evolution of the New World diploid cottons (Gossypium, subgenus Houzingenia) based on genome sequencing.</title>
        <authorList>
            <person name="Grover C.E."/>
            <person name="Arick M.A. 2nd"/>
            <person name="Thrash A."/>
            <person name="Conover J.L."/>
            <person name="Sanders W.S."/>
            <person name="Peterson D.G."/>
            <person name="Frelichowski J.E."/>
            <person name="Scheffler J.A."/>
            <person name="Scheffler B.E."/>
            <person name="Wendel J.F."/>
        </authorList>
    </citation>
    <scope>NUCLEOTIDE SEQUENCE [LARGE SCALE GENOMIC DNA]</scope>
    <source>
        <strain evidence="1">0</strain>
        <tissue evidence="1">Leaf</tissue>
    </source>
</reference>
<sequence length="132" mass="15120">MAGEKEIKEIYENGMKILEELTSNAHEIQEQMLEEILIRNAGTEYLSRFFVHGENHKQNFKTNVPIVTYEDIKPYIDRIANGETSSILFADPITQFIQSTGTSEGKPKLIPMTAESFEKRMVKPLLVDLVMK</sequence>
<dbReference type="OrthoDB" id="1915431at2759"/>
<dbReference type="EMBL" id="JABFAD010000007">
    <property type="protein sequence ID" value="MBA0803951.1"/>
    <property type="molecule type" value="Genomic_DNA"/>
</dbReference>
<dbReference type="AlphaFoldDB" id="A0A7J9H277"/>
<dbReference type="GO" id="GO:0016881">
    <property type="term" value="F:acid-amino acid ligase activity"/>
    <property type="evidence" value="ECO:0007669"/>
    <property type="project" value="TreeGrafter"/>
</dbReference>
<dbReference type="PANTHER" id="PTHR31901">
    <property type="entry name" value="GH3 DOMAIN-CONTAINING PROTEIN"/>
    <property type="match status" value="1"/>
</dbReference>
<feature type="non-terminal residue" evidence="1">
    <location>
        <position position="132"/>
    </location>
</feature>
<keyword evidence="2" id="KW-1185">Reference proteome</keyword>
<dbReference type="Proteomes" id="UP000593560">
    <property type="component" value="Unassembled WGS sequence"/>
</dbReference>
<gene>
    <name evidence="1" type="ORF">Gohar_014109</name>
</gene>
<evidence type="ECO:0000313" key="2">
    <source>
        <dbReference type="Proteomes" id="UP000593560"/>
    </source>
</evidence>
<proteinExistence type="predicted"/>
<evidence type="ECO:0000313" key="1">
    <source>
        <dbReference type="EMBL" id="MBA0803951.1"/>
    </source>
</evidence>
<evidence type="ECO:0008006" key="3">
    <source>
        <dbReference type="Google" id="ProtNLM"/>
    </source>
</evidence>
<dbReference type="InterPro" id="IPR004993">
    <property type="entry name" value="GH3"/>
</dbReference>